<dbReference type="Proteomes" id="UP001286456">
    <property type="component" value="Unassembled WGS sequence"/>
</dbReference>
<evidence type="ECO:0000313" key="2">
    <source>
        <dbReference type="EMBL" id="KAK3317674.1"/>
    </source>
</evidence>
<feature type="region of interest" description="Disordered" evidence="1">
    <location>
        <begin position="174"/>
        <end position="208"/>
    </location>
</feature>
<reference evidence="2" key="1">
    <citation type="journal article" date="2023" name="Mol. Phylogenet. Evol.">
        <title>Genome-scale phylogeny and comparative genomics of the fungal order Sordariales.</title>
        <authorList>
            <person name="Hensen N."/>
            <person name="Bonometti L."/>
            <person name="Westerberg I."/>
            <person name="Brannstrom I.O."/>
            <person name="Guillou S."/>
            <person name="Cros-Aarteil S."/>
            <person name="Calhoun S."/>
            <person name="Haridas S."/>
            <person name="Kuo A."/>
            <person name="Mondo S."/>
            <person name="Pangilinan J."/>
            <person name="Riley R."/>
            <person name="LaButti K."/>
            <person name="Andreopoulos B."/>
            <person name="Lipzen A."/>
            <person name="Chen C."/>
            <person name="Yan M."/>
            <person name="Daum C."/>
            <person name="Ng V."/>
            <person name="Clum A."/>
            <person name="Steindorff A."/>
            <person name="Ohm R.A."/>
            <person name="Martin F."/>
            <person name="Silar P."/>
            <person name="Natvig D.O."/>
            <person name="Lalanne C."/>
            <person name="Gautier V."/>
            <person name="Ament-Velasquez S.L."/>
            <person name="Kruys A."/>
            <person name="Hutchinson M.I."/>
            <person name="Powell A.J."/>
            <person name="Barry K."/>
            <person name="Miller A.N."/>
            <person name="Grigoriev I.V."/>
            <person name="Debuchy R."/>
            <person name="Gladieux P."/>
            <person name="Hiltunen Thoren M."/>
            <person name="Johannesson H."/>
        </authorList>
    </citation>
    <scope>NUCLEOTIDE SEQUENCE</scope>
    <source>
        <strain evidence="2">SMH4131-1</strain>
    </source>
</reference>
<sequence length="208" mass="23876">MTSIGEAIRIESIRDYMVSMQEAMDKLFSLASTLTTEQRKLAEAELTSAWEEIYDEILRDESNVLSPNSKEVLLEELYYMELRNRARADAYVAWKLSLPSVRDAPLILTLQFTSDSAISPLQNDGTTEDSLIVAIREEIKDLETELAQMISAEEEFMESMKAVFMMIEENEHDVLSEESKETLKNELGEVRDANDEARRDFEERCKNA</sequence>
<proteinExistence type="predicted"/>
<evidence type="ECO:0000256" key="1">
    <source>
        <dbReference type="SAM" id="MobiDB-lite"/>
    </source>
</evidence>
<organism evidence="2 3">
    <name type="scientific">Cercophora scortea</name>
    <dbReference type="NCBI Taxonomy" id="314031"/>
    <lineage>
        <taxon>Eukaryota</taxon>
        <taxon>Fungi</taxon>
        <taxon>Dikarya</taxon>
        <taxon>Ascomycota</taxon>
        <taxon>Pezizomycotina</taxon>
        <taxon>Sordariomycetes</taxon>
        <taxon>Sordariomycetidae</taxon>
        <taxon>Sordariales</taxon>
        <taxon>Lasiosphaeriaceae</taxon>
        <taxon>Cercophora</taxon>
    </lineage>
</organism>
<reference evidence="2" key="2">
    <citation type="submission" date="2023-06" db="EMBL/GenBank/DDBJ databases">
        <authorList>
            <consortium name="Lawrence Berkeley National Laboratory"/>
            <person name="Haridas S."/>
            <person name="Hensen N."/>
            <person name="Bonometti L."/>
            <person name="Westerberg I."/>
            <person name="Brannstrom I.O."/>
            <person name="Guillou S."/>
            <person name="Cros-Aarteil S."/>
            <person name="Calhoun S."/>
            <person name="Kuo A."/>
            <person name="Mondo S."/>
            <person name="Pangilinan J."/>
            <person name="Riley R."/>
            <person name="Labutti K."/>
            <person name="Andreopoulos B."/>
            <person name="Lipzen A."/>
            <person name="Chen C."/>
            <person name="Yanf M."/>
            <person name="Daum C."/>
            <person name="Ng V."/>
            <person name="Clum A."/>
            <person name="Steindorff A."/>
            <person name="Ohm R."/>
            <person name="Martin F."/>
            <person name="Silar P."/>
            <person name="Natvig D."/>
            <person name="Lalanne C."/>
            <person name="Gautier V."/>
            <person name="Ament-Velasquez S.L."/>
            <person name="Kruys A."/>
            <person name="Hutchinson M.I."/>
            <person name="Powell A.J."/>
            <person name="Barry K."/>
            <person name="Miller A.N."/>
            <person name="Grigoriev I.V."/>
            <person name="Debuchy R."/>
            <person name="Gladieux P."/>
            <person name="Thoren M.H."/>
            <person name="Johannesson H."/>
        </authorList>
    </citation>
    <scope>NUCLEOTIDE SEQUENCE</scope>
    <source>
        <strain evidence="2">SMH4131-1</strain>
    </source>
</reference>
<protein>
    <submittedName>
        <fullName evidence="2">Uncharacterized protein</fullName>
    </submittedName>
</protein>
<dbReference type="EMBL" id="JAUEPO010000007">
    <property type="protein sequence ID" value="KAK3317674.1"/>
    <property type="molecule type" value="Genomic_DNA"/>
</dbReference>
<dbReference type="AlphaFoldDB" id="A0AAE0M4K5"/>
<evidence type="ECO:0000313" key="3">
    <source>
        <dbReference type="Proteomes" id="UP001286456"/>
    </source>
</evidence>
<comment type="caution">
    <text evidence="2">The sequence shown here is derived from an EMBL/GenBank/DDBJ whole genome shotgun (WGS) entry which is preliminary data.</text>
</comment>
<gene>
    <name evidence="2" type="ORF">B0T19DRAFT_405352</name>
</gene>
<keyword evidence="3" id="KW-1185">Reference proteome</keyword>
<name>A0AAE0M4K5_9PEZI</name>
<accession>A0AAE0M4K5</accession>